<feature type="domain" description="CBS" evidence="22">
    <location>
        <begin position="16"/>
        <end position="83"/>
    </location>
</feature>
<dbReference type="Gene3D" id="3.10.580.10">
    <property type="entry name" value="CBS-domain"/>
    <property type="match status" value="2"/>
</dbReference>
<keyword evidence="13" id="KW-0472">Membrane</keyword>
<dbReference type="Pfam" id="PF01590">
    <property type="entry name" value="GAF"/>
    <property type="match status" value="1"/>
</dbReference>
<dbReference type="GO" id="GO:0000155">
    <property type="term" value="F:phosphorelay sensor kinase activity"/>
    <property type="evidence" value="ECO:0007669"/>
    <property type="project" value="InterPro"/>
</dbReference>
<evidence type="ECO:0000256" key="15">
    <source>
        <dbReference type="PROSITE-ProRule" id="PRU00169"/>
    </source>
</evidence>
<dbReference type="Pfam" id="PF00072">
    <property type="entry name" value="Response_reg"/>
    <property type="match status" value="1"/>
</dbReference>
<dbReference type="Gene3D" id="1.10.287.130">
    <property type="match status" value="1"/>
</dbReference>
<dbReference type="SUPFAM" id="SSF47384">
    <property type="entry name" value="Homodimeric domain of signal transducing histidine kinase"/>
    <property type="match status" value="1"/>
</dbReference>
<feature type="modified residue" description="4-aspartylphosphate" evidence="15">
    <location>
        <position position="1219"/>
    </location>
</feature>
<evidence type="ECO:0000256" key="8">
    <source>
        <dbReference type="ARBA" id="ARBA00022741"/>
    </source>
</evidence>
<dbReference type="CDD" id="cd00082">
    <property type="entry name" value="HisKA"/>
    <property type="match status" value="1"/>
</dbReference>
<accession>A0A975Y4J4</accession>
<dbReference type="Gene3D" id="3.30.450.40">
    <property type="match status" value="1"/>
</dbReference>
<feature type="domain" description="Response regulatory" evidence="19">
    <location>
        <begin position="1170"/>
        <end position="1285"/>
    </location>
</feature>
<evidence type="ECO:0000259" key="20">
    <source>
        <dbReference type="PROSITE" id="PS50112"/>
    </source>
</evidence>
<evidence type="ECO:0000259" key="21">
    <source>
        <dbReference type="PROSITE" id="PS50113"/>
    </source>
</evidence>
<dbReference type="Pfam" id="PF13426">
    <property type="entry name" value="PAS_9"/>
    <property type="match status" value="2"/>
</dbReference>
<dbReference type="InterPro" id="IPR003018">
    <property type="entry name" value="GAF"/>
</dbReference>
<evidence type="ECO:0000256" key="12">
    <source>
        <dbReference type="ARBA" id="ARBA00023012"/>
    </source>
</evidence>
<evidence type="ECO:0000256" key="10">
    <source>
        <dbReference type="ARBA" id="ARBA00022840"/>
    </source>
</evidence>
<dbReference type="EMBL" id="CP021056">
    <property type="protein sequence ID" value="QXE23251.1"/>
    <property type="molecule type" value="Genomic_DNA"/>
</dbReference>
<keyword evidence="9 23" id="KW-0418">Kinase</keyword>
<dbReference type="Pfam" id="PF00571">
    <property type="entry name" value="CBS"/>
    <property type="match status" value="4"/>
</dbReference>
<evidence type="ECO:0000256" key="5">
    <source>
        <dbReference type="ARBA" id="ARBA00022553"/>
    </source>
</evidence>
<evidence type="ECO:0000256" key="3">
    <source>
        <dbReference type="ARBA" id="ARBA00006402"/>
    </source>
</evidence>
<name>A0A975Y4J4_9NOST</name>
<dbReference type="SUPFAM" id="SSF55785">
    <property type="entry name" value="PYP-like sensor domain (PAS domain)"/>
    <property type="match status" value="3"/>
</dbReference>
<dbReference type="Gene3D" id="3.30.450.20">
    <property type="entry name" value="PAS domain"/>
    <property type="match status" value="3"/>
</dbReference>
<dbReference type="InterPro" id="IPR003594">
    <property type="entry name" value="HATPase_dom"/>
</dbReference>
<evidence type="ECO:0000256" key="2">
    <source>
        <dbReference type="ARBA" id="ARBA00004370"/>
    </source>
</evidence>
<dbReference type="CDD" id="cd17774">
    <property type="entry name" value="CBS_two-component_sensor_histidine_kinase_repeat2"/>
    <property type="match status" value="1"/>
</dbReference>
<dbReference type="SMART" id="SM00086">
    <property type="entry name" value="PAC"/>
    <property type="match status" value="2"/>
</dbReference>
<feature type="domain" description="CBS" evidence="22">
    <location>
        <begin position="228"/>
        <end position="286"/>
    </location>
</feature>
<keyword evidence="10" id="KW-0067">ATP-binding</keyword>
<dbReference type="InterPro" id="IPR003661">
    <property type="entry name" value="HisK_dim/P_dom"/>
</dbReference>
<dbReference type="PROSITE" id="PS50109">
    <property type="entry name" value="HIS_KIN"/>
    <property type="match status" value="1"/>
</dbReference>
<dbReference type="CDD" id="cd00130">
    <property type="entry name" value="PAS"/>
    <property type="match status" value="2"/>
</dbReference>
<dbReference type="InterPro" id="IPR035965">
    <property type="entry name" value="PAS-like_dom_sf"/>
</dbReference>
<keyword evidence="11" id="KW-1133">Transmembrane helix</keyword>
<sequence length="1401" mass="158001">MELTTASSLSLNQLCIERYVVKVTPDASLLEVVQLMSQKTPGDTESGGKWQQVSCVVVVDNDKLVGLLTERDVVKLAVAQRDLTQTKIAEVMTTNLITCREWEATQPLQLIHQLRQHQIRHLPVLDQCDQVVGVVTSTQIQAALQPADVLKCRKVKEVMTSKVIYTAPQTTVLELAKLMSFHHVSCVVIGQNISTHQILPMGIITERDIVKFQSQQLSLSTTLAEQVMSSPLFLVHQDDSLWNTNQEMQRQQVRRFVVVDDQGYLAGIITQTNILQSVDIYELNKVINALHQQVESLQHHNVNLWQRLNHQLQEELTRTQQAESALREREATLSSFYDSAPMMMGVVELLDNDILHLSDNSATAQFFGTTPTAMKHRLASDMGLSREHIHIWLQQYLKSQGTGKPVKFEYPHYHNGVTQWLSATVCYIGQSAQHRPRFSYVIDDVSDRKKAEAERTYLANLLAASLNEIYVFDAKSWQFQYVNQGALQNLGYTLEEMQKITPLDVQPELTAQQFRTLIIPLLTGEQEQILFQTVNCRADGSCYPVEVHLQLMEQNHQLVFLAVVLDITIRQQAEQQIKFQAQLLAQVSNAVVAIDSQYHVIHWNGAAEKQYGISAEDALGKPLLACYEYFWLKPEDEVNAAKSLANQGCWQGENIHRKRNGEEIVVESSVSVLKDQKHKPMGLLAVIRDVSDRIKTETARKQAEQAWQQQLQKVLLLQQITDEIRQNLKTQDIFETAAIQIGQAFQVHRCLIHAYVAEPEPRLPLVAEYLHGNFSSLQGMEIPVKGNPHAVAMLEQDRAIVTPDVHLDPLFEPVRGLCQALQIKSMLAIRTSYQGKTNGLIGLHYCLPPEADQRQIRGWTTDEIELLEAVAAQMGIALAQASLLEQETARREELTLKNLALEEAKQQAETANRAKSEFIANISHEIRTPMNAILGFSDLLQSITTEERACSYLDAIASSGRALLGLINDILDLSKIEAGKLELHYEPVDLRAIIRDILQIFNQKAIGKNLTLQSHIEDTIPTAIYIDEVRLRQILFNLVGNALKFTEQGYIKISIRAKTYSQAQTEKIWLEIVIEDTGIGIAKEQHQSIFESFVQSAGQSNRKYPGTGLGLAITRRLMNMMGGMVTLQSELGRGSIFSLIFPEVLPATFNQGSVKELSYDWHLNQFQPAKILVVDDVASNRDLIKGYFDNTHHQLLLVENGLTAIHVAQIHQPDLILLDLLMPEMDGKETAQYLKENESTSQIPIIILTASSQPELSSQLGFLCQGLLGKPVSRSQLFTELKQHLSLISAMSPSATPSSKNQTLWNYPINLPELLTALQQEEEVVWVTLRKTLKIRQLKNFIEKLDTWGKSHQCQLLLDYSQSLKNQLNIYDMEALYQTIEKFPAVRGALTACQHENTLPQ</sequence>
<evidence type="ECO:0000256" key="7">
    <source>
        <dbReference type="ARBA" id="ARBA00022692"/>
    </source>
</evidence>
<gene>
    <name evidence="23" type="ORF">B6N60_01940</name>
</gene>
<dbReference type="RefSeq" id="WP_190603580.1">
    <property type="nucleotide sequence ID" value="NZ_CP021056.1"/>
</dbReference>
<dbReference type="InterPro" id="IPR000014">
    <property type="entry name" value="PAS"/>
</dbReference>
<dbReference type="SMART" id="SM00116">
    <property type="entry name" value="CBS"/>
    <property type="match status" value="4"/>
</dbReference>
<evidence type="ECO:0000259" key="18">
    <source>
        <dbReference type="PROSITE" id="PS50109"/>
    </source>
</evidence>
<dbReference type="Gene3D" id="3.40.50.2300">
    <property type="match status" value="1"/>
</dbReference>
<proteinExistence type="inferred from homology"/>
<feature type="domain" description="Histidine kinase" evidence="18">
    <location>
        <begin position="921"/>
        <end position="1145"/>
    </location>
</feature>
<dbReference type="InterPro" id="IPR046342">
    <property type="entry name" value="CBS_dom_sf"/>
</dbReference>
<dbReference type="SUPFAM" id="SSF55874">
    <property type="entry name" value="ATPase domain of HSP90 chaperone/DNA topoisomerase II/histidine kinase"/>
    <property type="match status" value="1"/>
</dbReference>
<dbReference type="SUPFAM" id="SSF55781">
    <property type="entry name" value="GAF domain-like"/>
    <property type="match status" value="1"/>
</dbReference>
<dbReference type="Pfam" id="PF02518">
    <property type="entry name" value="HATPase_c"/>
    <property type="match status" value="1"/>
</dbReference>
<comment type="subcellular location">
    <subcellularLocation>
        <location evidence="2">Membrane</location>
    </subcellularLocation>
</comment>
<feature type="coiled-coil region" evidence="17">
    <location>
        <begin position="302"/>
        <end position="329"/>
    </location>
</feature>
<feature type="domain" description="CBS" evidence="22">
    <location>
        <begin position="92"/>
        <end position="150"/>
    </location>
</feature>
<feature type="domain" description="PAS" evidence="20">
    <location>
        <begin position="454"/>
        <end position="497"/>
    </location>
</feature>
<dbReference type="FunFam" id="1.10.287.130:FF:000004">
    <property type="entry name" value="Ethylene receptor 1"/>
    <property type="match status" value="1"/>
</dbReference>
<feature type="domain" description="CBS" evidence="22">
    <location>
        <begin position="159"/>
        <end position="219"/>
    </location>
</feature>
<dbReference type="InterPro" id="IPR001789">
    <property type="entry name" value="Sig_transdc_resp-reg_receiver"/>
</dbReference>
<dbReference type="InterPro" id="IPR005467">
    <property type="entry name" value="His_kinase_dom"/>
</dbReference>
<dbReference type="PANTHER" id="PTHR43047">
    <property type="entry name" value="TWO-COMPONENT HISTIDINE PROTEIN KINASE"/>
    <property type="match status" value="1"/>
</dbReference>
<evidence type="ECO:0000313" key="23">
    <source>
        <dbReference type="EMBL" id="QXE23251.1"/>
    </source>
</evidence>
<dbReference type="PROSITE" id="PS50110">
    <property type="entry name" value="RESPONSE_REGULATORY"/>
    <property type="match status" value="1"/>
</dbReference>
<keyword evidence="8" id="KW-0547">Nucleotide-binding</keyword>
<dbReference type="PROSITE" id="PS50113">
    <property type="entry name" value="PAC"/>
    <property type="match status" value="1"/>
</dbReference>
<dbReference type="Pfam" id="PF00512">
    <property type="entry name" value="HisKA"/>
    <property type="match status" value="1"/>
</dbReference>
<dbReference type="SMART" id="SM00387">
    <property type="entry name" value="HATPase_c"/>
    <property type="match status" value="1"/>
</dbReference>
<evidence type="ECO:0000313" key="24">
    <source>
        <dbReference type="Proteomes" id="UP000683511"/>
    </source>
</evidence>
<dbReference type="GO" id="GO:0005524">
    <property type="term" value="F:ATP binding"/>
    <property type="evidence" value="ECO:0007669"/>
    <property type="project" value="UniProtKB-KW"/>
</dbReference>
<dbReference type="NCBIfam" id="TIGR00229">
    <property type="entry name" value="sensory_box"/>
    <property type="match status" value="3"/>
</dbReference>
<keyword evidence="12" id="KW-0902">Two-component regulatory system</keyword>
<evidence type="ECO:0000256" key="17">
    <source>
        <dbReference type="SAM" id="Coils"/>
    </source>
</evidence>
<keyword evidence="6" id="KW-0808">Transferase</keyword>
<feature type="coiled-coil region" evidence="17">
    <location>
        <begin position="884"/>
        <end position="921"/>
    </location>
</feature>
<dbReference type="InterPro" id="IPR036097">
    <property type="entry name" value="HisK_dim/P_sf"/>
</dbReference>
<evidence type="ECO:0000259" key="22">
    <source>
        <dbReference type="PROSITE" id="PS51371"/>
    </source>
</evidence>
<reference evidence="23" key="1">
    <citation type="submission" date="2017-04" db="EMBL/GenBank/DDBJ databases">
        <title>Genome deletions in a multicellular cyanobacterial endosymbiont for morphological adaptation in marine diatoms.</title>
        <authorList>
            <person name="Wang Y."/>
            <person name="Gao H."/>
            <person name="Li R."/>
            <person name="Xu X."/>
        </authorList>
    </citation>
    <scope>NUCLEOTIDE SEQUENCE</scope>
    <source>
        <strain evidence="23">FACHB 800</strain>
    </source>
</reference>
<dbReference type="GO" id="GO:0016020">
    <property type="term" value="C:membrane"/>
    <property type="evidence" value="ECO:0007669"/>
    <property type="project" value="UniProtKB-SubCell"/>
</dbReference>
<dbReference type="SMART" id="SM00065">
    <property type="entry name" value="GAF"/>
    <property type="match status" value="1"/>
</dbReference>
<dbReference type="FunFam" id="3.30.565.10:FF:000010">
    <property type="entry name" value="Sensor histidine kinase RcsC"/>
    <property type="match status" value="1"/>
</dbReference>
<dbReference type="InterPro" id="IPR029016">
    <property type="entry name" value="GAF-like_dom_sf"/>
</dbReference>
<dbReference type="Proteomes" id="UP000683511">
    <property type="component" value="Chromosome"/>
</dbReference>
<evidence type="ECO:0000256" key="9">
    <source>
        <dbReference type="ARBA" id="ARBA00022777"/>
    </source>
</evidence>
<protein>
    <recommendedName>
        <fullName evidence="14">Circadian input-output histidine kinase CikA</fullName>
        <ecNumber evidence="4">2.7.13.3</ecNumber>
    </recommendedName>
</protein>
<dbReference type="InterPro" id="IPR004358">
    <property type="entry name" value="Sig_transdc_His_kin-like_C"/>
</dbReference>
<dbReference type="SMART" id="SM00091">
    <property type="entry name" value="PAS"/>
    <property type="match status" value="3"/>
</dbReference>
<organism evidence="23 24">
    <name type="scientific">Richelia sinica FACHB-800</name>
    <dbReference type="NCBI Taxonomy" id="1357546"/>
    <lineage>
        <taxon>Bacteria</taxon>
        <taxon>Bacillati</taxon>
        <taxon>Cyanobacteriota</taxon>
        <taxon>Cyanophyceae</taxon>
        <taxon>Nostocales</taxon>
        <taxon>Nostocaceae</taxon>
        <taxon>Richelia</taxon>
    </lineage>
</organism>
<comment type="catalytic activity">
    <reaction evidence="1">
        <text>ATP + protein L-histidine = ADP + protein N-phospho-L-histidine.</text>
        <dbReference type="EC" id="2.7.13.3"/>
    </reaction>
</comment>
<evidence type="ECO:0000256" key="1">
    <source>
        <dbReference type="ARBA" id="ARBA00000085"/>
    </source>
</evidence>
<keyword evidence="24" id="KW-1185">Reference proteome</keyword>
<evidence type="ECO:0000256" key="4">
    <source>
        <dbReference type="ARBA" id="ARBA00012438"/>
    </source>
</evidence>
<dbReference type="CDD" id="cd16922">
    <property type="entry name" value="HATPase_EvgS-ArcB-TorS-like"/>
    <property type="match status" value="1"/>
</dbReference>
<dbReference type="Gene3D" id="3.30.565.10">
    <property type="entry name" value="Histidine kinase-like ATPase, C-terminal domain"/>
    <property type="match status" value="1"/>
</dbReference>
<evidence type="ECO:0000256" key="16">
    <source>
        <dbReference type="PROSITE-ProRule" id="PRU00703"/>
    </source>
</evidence>
<dbReference type="KEGG" id="rsin:B6N60_01940"/>
<dbReference type="InterPro" id="IPR011006">
    <property type="entry name" value="CheY-like_superfamily"/>
</dbReference>
<evidence type="ECO:0000256" key="11">
    <source>
        <dbReference type="ARBA" id="ARBA00022989"/>
    </source>
</evidence>
<dbReference type="InterPro" id="IPR000700">
    <property type="entry name" value="PAS-assoc_C"/>
</dbReference>
<keyword evidence="5 15" id="KW-0597">Phosphoprotein</keyword>
<dbReference type="SMART" id="SM00388">
    <property type="entry name" value="HisKA"/>
    <property type="match status" value="1"/>
</dbReference>
<comment type="similarity">
    <text evidence="3">In the N-terminal section; belongs to the phytochrome family.</text>
</comment>
<dbReference type="SUPFAM" id="SSF54631">
    <property type="entry name" value="CBS-domain pair"/>
    <property type="match status" value="2"/>
</dbReference>
<dbReference type="PROSITE" id="PS50112">
    <property type="entry name" value="PAS"/>
    <property type="match status" value="2"/>
</dbReference>
<keyword evidence="7" id="KW-0812">Transmembrane</keyword>
<feature type="domain" description="PAS" evidence="20">
    <location>
        <begin position="576"/>
        <end position="636"/>
    </location>
</feature>
<dbReference type="EC" id="2.7.13.3" evidence="4"/>
<evidence type="ECO:0000259" key="19">
    <source>
        <dbReference type="PROSITE" id="PS50110"/>
    </source>
</evidence>
<evidence type="ECO:0000256" key="6">
    <source>
        <dbReference type="ARBA" id="ARBA00022679"/>
    </source>
</evidence>
<evidence type="ECO:0000256" key="14">
    <source>
        <dbReference type="ARBA" id="ARBA00074306"/>
    </source>
</evidence>
<keyword evidence="16" id="KW-0129">CBS domain</keyword>
<dbReference type="PROSITE" id="PS51371">
    <property type="entry name" value="CBS"/>
    <property type="match status" value="4"/>
</dbReference>
<dbReference type="InterPro" id="IPR000644">
    <property type="entry name" value="CBS_dom"/>
</dbReference>
<dbReference type="SMART" id="SM00448">
    <property type="entry name" value="REC"/>
    <property type="match status" value="1"/>
</dbReference>
<feature type="domain" description="PAC" evidence="21">
    <location>
        <begin position="650"/>
        <end position="702"/>
    </location>
</feature>
<keyword evidence="17" id="KW-0175">Coiled coil</keyword>
<dbReference type="PANTHER" id="PTHR43047:SF64">
    <property type="entry name" value="HISTIDINE KINASE CONTAINING CHEY-HOMOLOGOUS RECEIVER DOMAIN AND PAS DOMAIN-RELATED"/>
    <property type="match status" value="1"/>
</dbReference>
<dbReference type="InterPro" id="IPR001610">
    <property type="entry name" value="PAC"/>
</dbReference>
<evidence type="ECO:0000256" key="13">
    <source>
        <dbReference type="ARBA" id="ARBA00023136"/>
    </source>
</evidence>
<dbReference type="InterPro" id="IPR036890">
    <property type="entry name" value="HATPase_C_sf"/>
</dbReference>
<dbReference type="SUPFAM" id="SSF52172">
    <property type="entry name" value="CheY-like"/>
    <property type="match status" value="1"/>
</dbReference>
<dbReference type="PRINTS" id="PR00344">
    <property type="entry name" value="BCTRLSENSOR"/>
</dbReference>